<dbReference type="AlphaFoldDB" id="A0A4Y7Q686"/>
<feature type="region of interest" description="Disordered" evidence="1">
    <location>
        <begin position="554"/>
        <end position="575"/>
    </location>
</feature>
<dbReference type="PANTHER" id="PTHR38248:SF2">
    <property type="entry name" value="FUNK1 11"/>
    <property type="match status" value="1"/>
</dbReference>
<dbReference type="Gene3D" id="1.10.510.10">
    <property type="entry name" value="Transferase(Phosphotransferase) domain 1"/>
    <property type="match status" value="1"/>
</dbReference>
<sequence length="575" mass="66104">MYDLDMKRWIDWPVIPESPSAEDELKYEKSLSAYINRIADRVSSSVVAENAQRRRWLDTDPENTHEAVDIGLQWRPTFQAVEQTEGQRDDEFGRAFRWRAVRVLFVARSHTTLCSDMESSSQLANGARLTISDRRDRRFVLGVTLIGSEMTLSVFNRSGCITSDKFCVHRSPDYFLRVAVGVLFLGRTHLGFDPTISLIKSEIEVNLKIYKILSELYQESSLRGRGTACWKVERDGEIFAMKDTWVDTGHEDREGDILRLADGISGIVQVKDEEHVKIDGQRDSTEWDLNFQVVEKRRPETRQHTRRVFTPFGDPLFSFRNKRELLNAFIDVVDAHELLCQNNILHRNLSLSTILLTQVNPDDKTARRKAFLIDLDFAIRESDITKGEKAGTPPYMAIELLVIDLTRHERHHDSESLLYIFCCVCISCRGPNNDTRTDFDHSKLHDWRLGPPDRHHDIASNKVASFFFRSNFGEDVLANFHPYFWDLLQCAVDLRDASYGDEEWDEWNIIREAAHEEVRNVFKRALDGLCKDEEKSDIGSECIDELVMKAMFQEENVEGESDGGPGQGEDGNVST</sequence>
<keyword evidence="4" id="KW-1185">Reference proteome</keyword>
<dbReference type="OrthoDB" id="5584477at2759"/>
<dbReference type="InterPro" id="IPR040976">
    <property type="entry name" value="Pkinase_fungal"/>
</dbReference>
<dbReference type="VEuPathDB" id="FungiDB:BD410DRAFT_828111"/>
<dbReference type="SMART" id="SM00220">
    <property type="entry name" value="S_TKc"/>
    <property type="match status" value="1"/>
</dbReference>
<dbReference type="STRING" id="50990.A0A4Y7Q686"/>
<evidence type="ECO:0000259" key="2">
    <source>
        <dbReference type="SMART" id="SM00220"/>
    </source>
</evidence>
<dbReference type="Proteomes" id="UP000294933">
    <property type="component" value="Unassembled WGS sequence"/>
</dbReference>
<dbReference type="Pfam" id="PF17667">
    <property type="entry name" value="Pkinase_fungal"/>
    <property type="match status" value="1"/>
</dbReference>
<gene>
    <name evidence="3" type="ORF">BD410DRAFT_828111</name>
</gene>
<evidence type="ECO:0000256" key="1">
    <source>
        <dbReference type="SAM" id="MobiDB-lite"/>
    </source>
</evidence>
<dbReference type="SUPFAM" id="SSF56112">
    <property type="entry name" value="Protein kinase-like (PK-like)"/>
    <property type="match status" value="1"/>
</dbReference>
<feature type="domain" description="Protein kinase" evidence="2">
    <location>
        <begin position="217"/>
        <end position="484"/>
    </location>
</feature>
<name>A0A4Y7Q686_9AGAM</name>
<proteinExistence type="predicted"/>
<reference evidence="3 4" key="1">
    <citation type="submission" date="2018-06" db="EMBL/GenBank/DDBJ databases">
        <title>A transcriptomic atlas of mushroom development highlights an independent origin of complex multicellularity.</title>
        <authorList>
            <consortium name="DOE Joint Genome Institute"/>
            <person name="Krizsan K."/>
            <person name="Almasi E."/>
            <person name="Merenyi Z."/>
            <person name="Sahu N."/>
            <person name="Viragh M."/>
            <person name="Koszo T."/>
            <person name="Mondo S."/>
            <person name="Kiss B."/>
            <person name="Balint B."/>
            <person name="Kues U."/>
            <person name="Barry K."/>
            <person name="Hegedus J.C."/>
            <person name="Henrissat B."/>
            <person name="Johnson J."/>
            <person name="Lipzen A."/>
            <person name="Ohm R."/>
            <person name="Nagy I."/>
            <person name="Pangilinan J."/>
            <person name="Yan J."/>
            <person name="Xiong Y."/>
            <person name="Grigoriev I.V."/>
            <person name="Hibbett D.S."/>
            <person name="Nagy L.G."/>
        </authorList>
    </citation>
    <scope>NUCLEOTIDE SEQUENCE [LARGE SCALE GENOMIC DNA]</scope>
    <source>
        <strain evidence="3 4">SZMC22713</strain>
    </source>
</reference>
<dbReference type="GO" id="GO:0004672">
    <property type="term" value="F:protein kinase activity"/>
    <property type="evidence" value="ECO:0007669"/>
    <property type="project" value="InterPro"/>
</dbReference>
<dbReference type="PANTHER" id="PTHR38248">
    <property type="entry name" value="FUNK1 6"/>
    <property type="match status" value="1"/>
</dbReference>
<evidence type="ECO:0000313" key="3">
    <source>
        <dbReference type="EMBL" id="TDL23084.1"/>
    </source>
</evidence>
<dbReference type="InterPro" id="IPR000719">
    <property type="entry name" value="Prot_kinase_dom"/>
</dbReference>
<evidence type="ECO:0000313" key="4">
    <source>
        <dbReference type="Proteomes" id="UP000294933"/>
    </source>
</evidence>
<dbReference type="GO" id="GO:0005524">
    <property type="term" value="F:ATP binding"/>
    <property type="evidence" value="ECO:0007669"/>
    <property type="project" value="InterPro"/>
</dbReference>
<dbReference type="EMBL" id="ML170172">
    <property type="protein sequence ID" value="TDL23084.1"/>
    <property type="molecule type" value="Genomic_DNA"/>
</dbReference>
<protein>
    <recommendedName>
        <fullName evidence="2">Protein kinase domain-containing protein</fullName>
    </recommendedName>
</protein>
<dbReference type="InterPro" id="IPR011009">
    <property type="entry name" value="Kinase-like_dom_sf"/>
</dbReference>
<organism evidence="3 4">
    <name type="scientific">Rickenella mellea</name>
    <dbReference type="NCBI Taxonomy" id="50990"/>
    <lineage>
        <taxon>Eukaryota</taxon>
        <taxon>Fungi</taxon>
        <taxon>Dikarya</taxon>
        <taxon>Basidiomycota</taxon>
        <taxon>Agaricomycotina</taxon>
        <taxon>Agaricomycetes</taxon>
        <taxon>Hymenochaetales</taxon>
        <taxon>Rickenellaceae</taxon>
        <taxon>Rickenella</taxon>
    </lineage>
</organism>
<accession>A0A4Y7Q686</accession>